<dbReference type="PROSITE" id="PS50216">
    <property type="entry name" value="DHHC"/>
    <property type="match status" value="1"/>
</dbReference>
<name>A0AAV4BGG7_9GAST</name>
<dbReference type="AlphaFoldDB" id="A0AAV4BGG7"/>
<evidence type="ECO:0000313" key="2">
    <source>
        <dbReference type="Proteomes" id="UP000735302"/>
    </source>
</evidence>
<gene>
    <name evidence="1" type="ORF">PoB_004444300</name>
</gene>
<protein>
    <submittedName>
        <fullName evidence="1">PiggyBac transposable element-derived protein 4-like</fullName>
    </submittedName>
</protein>
<sequence length="101" mass="11683">MNTIFAKIRGPPKEFYLSETEWQRLETEADENNQKQQLESMAKKLPIQNRTIAGFPRYCEKCKTIKPDRCHHCSVCSSLELISNDMPHILSNLRSDDGAEQ</sequence>
<accession>A0AAV4BGG7</accession>
<keyword evidence="2" id="KW-1185">Reference proteome</keyword>
<evidence type="ECO:0000313" key="1">
    <source>
        <dbReference type="EMBL" id="GFO17938.1"/>
    </source>
</evidence>
<comment type="caution">
    <text evidence="1">The sequence shown here is derived from an EMBL/GenBank/DDBJ whole genome shotgun (WGS) entry which is preliminary data.</text>
</comment>
<organism evidence="1 2">
    <name type="scientific">Plakobranchus ocellatus</name>
    <dbReference type="NCBI Taxonomy" id="259542"/>
    <lineage>
        <taxon>Eukaryota</taxon>
        <taxon>Metazoa</taxon>
        <taxon>Spiralia</taxon>
        <taxon>Lophotrochozoa</taxon>
        <taxon>Mollusca</taxon>
        <taxon>Gastropoda</taxon>
        <taxon>Heterobranchia</taxon>
        <taxon>Euthyneura</taxon>
        <taxon>Panpulmonata</taxon>
        <taxon>Sacoglossa</taxon>
        <taxon>Placobranchoidea</taxon>
        <taxon>Plakobranchidae</taxon>
        <taxon>Plakobranchus</taxon>
    </lineage>
</organism>
<dbReference type="EMBL" id="BLXT01004907">
    <property type="protein sequence ID" value="GFO17938.1"/>
    <property type="molecule type" value="Genomic_DNA"/>
</dbReference>
<dbReference type="Proteomes" id="UP000735302">
    <property type="component" value="Unassembled WGS sequence"/>
</dbReference>
<proteinExistence type="predicted"/>
<reference evidence="1 2" key="1">
    <citation type="journal article" date="2021" name="Elife">
        <title>Chloroplast acquisition without the gene transfer in kleptoplastic sea slugs, Plakobranchus ocellatus.</title>
        <authorList>
            <person name="Maeda T."/>
            <person name="Takahashi S."/>
            <person name="Yoshida T."/>
            <person name="Shimamura S."/>
            <person name="Takaki Y."/>
            <person name="Nagai Y."/>
            <person name="Toyoda A."/>
            <person name="Suzuki Y."/>
            <person name="Arimoto A."/>
            <person name="Ishii H."/>
            <person name="Satoh N."/>
            <person name="Nishiyama T."/>
            <person name="Hasebe M."/>
            <person name="Maruyama T."/>
            <person name="Minagawa J."/>
            <person name="Obokata J."/>
            <person name="Shigenobu S."/>
        </authorList>
    </citation>
    <scope>NUCLEOTIDE SEQUENCE [LARGE SCALE GENOMIC DNA]</scope>
</reference>